<feature type="transmembrane region" description="Helical" evidence="2">
    <location>
        <begin position="290"/>
        <end position="310"/>
    </location>
</feature>
<feature type="transmembrane region" description="Helical" evidence="2">
    <location>
        <begin position="188"/>
        <end position="210"/>
    </location>
</feature>
<feature type="transmembrane region" description="Helical" evidence="2">
    <location>
        <begin position="447"/>
        <end position="466"/>
    </location>
</feature>
<comment type="caution">
    <text evidence="3">The sequence shown here is derived from an EMBL/GenBank/DDBJ whole genome shotgun (WGS) entry which is preliminary data.</text>
</comment>
<dbReference type="Proteomes" id="UP000315010">
    <property type="component" value="Unassembled WGS sequence"/>
</dbReference>
<sequence>MSESISLPNSQTQASPAQGRSPQNGSERPASRATEIWERIDDWCERAGDHFNPILVKETRQALKSRQFLVTFSVLLFSALAWTVVGSLWQMPQIYTTPSAPKLLIGYYIVLAIPMLLVVPLAAYRSLEGEIDDGTLELLSITALSPWQIVLGKLASASLQMMLYFVALFPCMAYAYTLRGVDLPTTLLIVGILLVAALDLTVIALFLAPLSPSRTGRIVTLLMLLVILVLAEYGIGFLVISMILYGFQLPVSMVWFTLVSTLLISITVGHLLVAATAAQLTPESENRSTHLRLSMMVVTSTLLGIAVYSIETMGRNDAEEVFVVATMACGIVWGIGGSLMVSESPVMTPRIRRELPQSFFGRMMLTWLTPGPATGLVFAAVHVVVLTAVAIYGLSEMAATAGPFAARQLQGMTQVAILFAAYWIAALICVRWIVAILRVNNHPRVEIGIAALVAVLVLAALVPYSIGMHLNDYRAYQYSRWQITNWVWTMGEVGNRSGAVGSFDIFLVVAAVAIALIGCLVTMPRVVLPRKTATPDQVVKERQANKAAV</sequence>
<feature type="compositionally biased region" description="Polar residues" evidence="1">
    <location>
        <begin position="1"/>
        <end position="26"/>
    </location>
</feature>
<evidence type="ECO:0000313" key="4">
    <source>
        <dbReference type="Proteomes" id="UP000315010"/>
    </source>
</evidence>
<proteinExistence type="predicted"/>
<feature type="transmembrane region" description="Helical" evidence="2">
    <location>
        <begin position="222"/>
        <end position="247"/>
    </location>
</feature>
<evidence type="ECO:0000313" key="3">
    <source>
        <dbReference type="EMBL" id="TWT76309.1"/>
    </source>
</evidence>
<dbReference type="AlphaFoldDB" id="A0A5C5YN82"/>
<feature type="transmembrane region" description="Helical" evidence="2">
    <location>
        <begin position="154"/>
        <end position="176"/>
    </location>
</feature>
<dbReference type="RefSeq" id="WP_419195217.1">
    <property type="nucleotide sequence ID" value="NZ_SJPJ01000002.1"/>
</dbReference>
<keyword evidence="4" id="KW-1185">Reference proteome</keyword>
<evidence type="ECO:0000256" key="2">
    <source>
        <dbReference type="SAM" id="Phobius"/>
    </source>
</evidence>
<feature type="region of interest" description="Disordered" evidence="1">
    <location>
        <begin position="1"/>
        <end position="31"/>
    </location>
</feature>
<evidence type="ECO:0000256" key="1">
    <source>
        <dbReference type="SAM" id="MobiDB-lite"/>
    </source>
</evidence>
<dbReference type="EMBL" id="SJPJ01000002">
    <property type="protein sequence ID" value="TWT76309.1"/>
    <property type="molecule type" value="Genomic_DNA"/>
</dbReference>
<feature type="transmembrane region" description="Helical" evidence="2">
    <location>
        <begin position="505"/>
        <end position="523"/>
    </location>
</feature>
<keyword evidence="2" id="KW-0472">Membrane</keyword>
<keyword evidence="2" id="KW-0812">Transmembrane</keyword>
<feature type="transmembrane region" description="Helical" evidence="2">
    <location>
        <begin position="253"/>
        <end position="278"/>
    </location>
</feature>
<organism evidence="3 4">
    <name type="scientific">Novipirellula herctigrandis</name>
    <dbReference type="NCBI Taxonomy" id="2527986"/>
    <lineage>
        <taxon>Bacteria</taxon>
        <taxon>Pseudomonadati</taxon>
        <taxon>Planctomycetota</taxon>
        <taxon>Planctomycetia</taxon>
        <taxon>Pirellulales</taxon>
        <taxon>Pirellulaceae</taxon>
        <taxon>Novipirellula</taxon>
    </lineage>
</organism>
<feature type="transmembrane region" description="Helical" evidence="2">
    <location>
        <begin position="322"/>
        <end position="342"/>
    </location>
</feature>
<feature type="transmembrane region" description="Helical" evidence="2">
    <location>
        <begin position="68"/>
        <end position="85"/>
    </location>
</feature>
<gene>
    <name evidence="3" type="ORF">CA13_68020</name>
</gene>
<accession>A0A5C5YN82</accession>
<feature type="transmembrane region" description="Helical" evidence="2">
    <location>
        <begin position="415"/>
        <end position="435"/>
    </location>
</feature>
<feature type="transmembrane region" description="Helical" evidence="2">
    <location>
        <begin position="363"/>
        <end position="395"/>
    </location>
</feature>
<reference evidence="3 4" key="1">
    <citation type="submission" date="2019-02" db="EMBL/GenBank/DDBJ databases">
        <title>Deep-cultivation of Planctomycetes and their phenomic and genomic characterization uncovers novel biology.</title>
        <authorList>
            <person name="Wiegand S."/>
            <person name="Jogler M."/>
            <person name="Boedeker C."/>
            <person name="Pinto D."/>
            <person name="Vollmers J."/>
            <person name="Rivas-Marin E."/>
            <person name="Kohn T."/>
            <person name="Peeters S.H."/>
            <person name="Heuer A."/>
            <person name="Rast P."/>
            <person name="Oberbeckmann S."/>
            <person name="Bunk B."/>
            <person name="Jeske O."/>
            <person name="Meyerdierks A."/>
            <person name="Storesund J.E."/>
            <person name="Kallscheuer N."/>
            <person name="Luecker S."/>
            <person name="Lage O.M."/>
            <person name="Pohl T."/>
            <person name="Merkel B.J."/>
            <person name="Hornburger P."/>
            <person name="Mueller R.-W."/>
            <person name="Bruemmer F."/>
            <person name="Labrenz M."/>
            <person name="Spormann A.M."/>
            <person name="Op Den Camp H."/>
            <person name="Overmann J."/>
            <person name="Amann R."/>
            <person name="Jetten M.S.M."/>
            <person name="Mascher T."/>
            <person name="Medema M.H."/>
            <person name="Devos D.P."/>
            <person name="Kaster A.-K."/>
            <person name="Ovreas L."/>
            <person name="Rohde M."/>
            <person name="Galperin M.Y."/>
            <person name="Jogler C."/>
        </authorList>
    </citation>
    <scope>NUCLEOTIDE SEQUENCE [LARGE SCALE GENOMIC DNA]</scope>
    <source>
        <strain evidence="3 4">CA13</strain>
    </source>
</reference>
<keyword evidence="2" id="KW-1133">Transmembrane helix</keyword>
<feature type="transmembrane region" description="Helical" evidence="2">
    <location>
        <begin position="105"/>
        <end position="124"/>
    </location>
</feature>
<name>A0A5C5YN82_9BACT</name>
<protein>
    <submittedName>
        <fullName evidence="3">ABC-2 family transporter protein</fullName>
    </submittedName>
</protein>